<evidence type="ECO:0000313" key="3">
    <source>
        <dbReference type="EMBL" id="MFD1645118.1"/>
    </source>
</evidence>
<dbReference type="SUPFAM" id="SSF53335">
    <property type="entry name" value="S-adenosyl-L-methionine-dependent methyltransferases"/>
    <property type="match status" value="1"/>
</dbReference>
<evidence type="ECO:0000313" key="4">
    <source>
        <dbReference type="Proteomes" id="UP001597034"/>
    </source>
</evidence>
<dbReference type="InterPro" id="IPR058470">
    <property type="entry name" value="DUF8157_N"/>
</dbReference>
<evidence type="ECO:0000259" key="2">
    <source>
        <dbReference type="Pfam" id="PF26487"/>
    </source>
</evidence>
<accession>A0ABD6DGA9</accession>
<dbReference type="Pfam" id="PF13489">
    <property type="entry name" value="Methyltransf_23"/>
    <property type="match status" value="1"/>
</dbReference>
<gene>
    <name evidence="3" type="ORF">ACFSBL_05425</name>
</gene>
<dbReference type="CDD" id="cd02440">
    <property type="entry name" value="AdoMet_MTases"/>
    <property type="match status" value="1"/>
</dbReference>
<dbReference type="InterPro" id="IPR029063">
    <property type="entry name" value="SAM-dependent_MTases_sf"/>
</dbReference>
<dbReference type="Gene3D" id="3.40.50.150">
    <property type="entry name" value="Vaccinia Virus protein VP39"/>
    <property type="match status" value="1"/>
</dbReference>
<proteinExistence type="predicted"/>
<dbReference type="RefSeq" id="WP_256400353.1">
    <property type="nucleotide sequence ID" value="NZ_JANHJR010000002.1"/>
</dbReference>
<feature type="domain" description="DUF8157" evidence="1">
    <location>
        <begin position="4"/>
        <end position="54"/>
    </location>
</feature>
<evidence type="ECO:0000259" key="1">
    <source>
        <dbReference type="Pfam" id="PF26486"/>
    </source>
</evidence>
<organism evidence="3 4">
    <name type="scientific">Haloarchaeobius litoreus</name>
    <dbReference type="NCBI Taxonomy" id="755306"/>
    <lineage>
        <taxon>Archaea</taxon>
        <taxon>Methanobacteriati</taxon>
        <taxon>Methanobacteriota</taxon>
        <taxon>Stenosarchaea group</taxon>
        <taxon>Halobacteria</taxon>
        <taxon>Halobacteriales</taxon>
        <taxon>Halorubellaceae</taxon>
        <taxon>Haloarchaeobius</taxon>
    </lineage>
</organism>
<sequence>MVDREAVVSNAKYLRNVRPIDPDEICEYVASQPHPAVVRQVLREEAVDLELVERGDGTFVPVSERPVETPIDVVESLPETYASALDELLVDHYGYEWATGESGDRLRETIRRLKDDYYQRRQVEYDTDVALGYAIYHLPDFYAAVQYTLNDLVAKRLLPRELRILDVGAGVGGPALGINDYLPDDALVDYHAVEPSAATEVLGALLAETGPNVHPTVHETTAEAFEPEGEYDIVLFANVLNELEDPETVLRRYLDHVAADGSLVALAPADRNTSTGLRALERAVADDGTDDSPTVYAPTVRLWPNEAPTDRGWSFDVRPDLAVPAFQRRLDERRADDADAADDREPADGEFVNVDVQFSYSVLRHDDERLLDVTPSANTYAKMANMDDHVSNRIDLLAVKLSHDLSPDDPTANQLFKIGDGSEHEDNYAVLVRETVGNADLATADYGDLLVFDGVLALWNDDEDSYNLVVDEETVVDRIPKPV</sequence>
<dbReference type="InterPro" id="IPR058959">
    <property type="entry name" value="DUF8157_C"/>
</dbReference>
<dbReference type="EMBL" id="JBHUDO010000001">
    <property type="protein sequence ID" value="MFD1645118.1"/>
    <property type="molecule type" value="Genomic_DNA"/>
</dbReference>
<dbReference type="Proteomes" id="UP001597034">
    <property type="component" value="Unassembled WGS sequence"/>
</dbReference>
<dbReference type="Pfam" id="PF26487">
    <property type="entry name" value="DUF8157_C"/>
    <property type="match status" value="1"/>
</dbReference>
<name>A0ABD6DGA9_9EURY</name>
<dbReference type="Pfam" id="PF26486">
    <property type="entry name" value="DUF8157"/>
    <property type="match status" value="1"/>
</dbReference>
<dbReference type="AlphaFoldDB" id="A0ABD6DGA9"/>
<protein>
    <submittedName>
        <fullName evidence="3">Small ribosomal subunit Rsm22 family protein</fullName>
    </submittedName>
</protein>
<comment type="caution">
    <text evidence="3">The sequence shown here is derived from an EMBL/GenBank/DDBJ whole genome shotgun (WGS) entry which is preliminary data.</text>
</comment>
<reference evidence="3 4" key="1">
    <citation type="journal article" date="2019" name="Int. J. Syst. Evol. Microbiol.">
        <title>The Global Catalogue of Microorganisms (GCM) 10K type strain sequencing project: providing services to taxonomists for standard genome sequencing and annotation.</title>
        <authorList>
            <consortium name="The Broad Institute Genomics Platform"/>
            <consortium name="The Broad Institute Genome Sequencing Center for Infectious Disease"/>
            <person name="Wu L."/>
            <person name="Ma J."/>
        </authorList>
    </citation>
    <scope>NUCLEOTIDE SEQUENCE [LARGE SCALE GENOMIC DNA]</scope>
    <source>
        <strain evidence="3 4">CGMCC 1.10390</strain>
    </source>
</reference>
<keyword evidence="4" id="KW-1185">Reference proteome</keyword>
<feature type="domain" description="DUF8157" evidence="2">
    <location>
        <begin position="384"/>
        <end position="479"/>
    </location>
</feature>